<keyword evidence="1" id="KW-0472">Membrane</keyword>
<evidence type="ECO:0000256" key="1">
    <source>
        <dbReference type="SAM" id="Phobius"/>
    </source>
</evidence>
<keyword evidence="1" id="KW-1133">Transmembrane helix</keyword>
<comment type="caution">
    <text evidence="2">The sequence shown here is derived from an EMBL/GenBank/DDBJ whole genome shotgun (WGS) entry which is preliminary data.</text>
</comment>
<dbReference type="AlphaFoldDB" id="A0A437J8U8"/>
<proteinExistence type="predicted"/>
<dbReference type="OrthoDB" id="7605583at2"/>
<sequence>MPYSGSIMPGICVAAVAAGPVFVTVTTLASLYLRLPAAIVVTAEAVGVFCLALIPATLLGAIVALPVNAIGALLMTYLGKHLPVVRSSAAWAIAGGVKGGIVAALLDLGDSEPSLAFGLVVTSALCGWLCSRWLRWTPQGMTDLIPLPPSAPACRGS</sequence>
<reference evidence="2 3" key="1">
    <citation type="submission" date="2019-01" db="EMBL/GenBank/DDBJ databases">
        <authorList>
            <person name="Chen W.-M."/>
        </authorList>
    </citation>
    <scope>NUCLEOTIDE SEQUENCE [LARGE SCALE GENOMIC DNA]</scope>
    <source>
        <strain evidence="2 3">TLA-22</strain>
    </source>
</reference>
<gene>
    <name evidence="2" type="ORF">ENE74_05940</name>
</gene>
<feature type="transmembrane region" description="Helical" evidence="1">
    <location>
        <begin position="45"/>
        <end position="78"/>
    </location>
</feature>
<evidence type="ECO:0000313" key="2">
    <source>
        <dbReference type="EMBL" id="RVT41813.1"/>
    </source>
</evidence>
<feature type="transmembrane region" description="Helical" evidence="1">
    <location>
        <begin position="12"/>
        <end position="33"/>
    </location>
</feature>
<protein>
    <submittedName>
        <fullName evidence="2">Uncharacterized protein</fullName>
    </submittedName>
</protein>
<dbReference type="RefSeq" id="WP_127689841.1">
    <property type="nucleotide sequence ID" value="NZ_RZUL01000002.1"/>
</dbReference>
<dbReference type="Proteomes" id="UP000282977">
    <property type="component" value="Unassembled WGS sequence"/>
</dbReference>
<organism evidence="2 3">
    <name type="scientific">Sphingobium algorifonticola</name>
    <dbReference type="NCBI Taxonomy" id="2008318"/>
    <lineage>
        <taxon>Bacteria</taxon>
        <taxon>Pseudomonadati</taxon>
        <taxon>Pseudomonadota</taxon>
        <taxon>Alphaproteobacteria</taxon>
        <taxon>Sphingomonadales</taxon>
        <taxon>Sphingomonadaceae</taxon>
        <taxon>Sphingobium</taxon>
    </lineage>
</organism>
<feature type="transmembrane region" description="Helical" evidence="1">
    <location>
        <begin position="115"/>
        <end position="134"/>
    </location>
</feature>
<evidence type="ECO:0000313" key="3">
    <source>
        <dbReference type="Proteomes" id="UP000282977"/>
    </source>
</evidence>
<dbReference type="EMBL" id="RZUL01000002">
    <property type="protein sequence ID" value="RVT41813.1"/>
    <property type="molecule type" value="Genomic_DNA"/>
</dbReference>
<name>A0A437J8U8_9SPHN</name>
<keyword evidence="1" id="KW-0812">Transmembrane</keyword>
<accession>A0A437J8U8</accession>
<keyword evidence="3" id="KW-1185">Reference proteome</keyword>